<dbReference type="InterPro" id="IPR002885">
    <property type="entry name" value="PPR_rpt"/>
</dbReference>
<name>M7P2F6_PNEMU</name>
<gene>
    <name evidence="3" type="ORF">PNEG_03505</name>
</gene>
<dbReference type="Proteomes" id="UP000011958">
    <property type="component" value="Unassembled WGS sequence"/>
</dbReference>
<dbReference type="PANTHER" id="PTHR46128:SF211">
    <property type="entry name" value="PENTACOTRIPEPTIDE-REPEAT REGION OF PRORP DOMAIN-CONTAINING PROTEIN"/>
    <property type="match status" value="1"/>
</dbReference>
<dbReference type="InterPro" id="IPR050872">
    <property type="entry name" value="PPR_P_subfamily"/>
</dbReference>
<proteinExistence type="inferred from homology"/>
<dbReference type="Pfam" id="PF01535">
    <property type="entry name" value="PPR"/>
    <property type="match status" value="3"/>
</dbReference>
<protein>
    <recommendedName>
        <fullName evidence="5">Pentacotripeptide-repeat region of PRORP domain-containing protein</fullName>
    </recommendedName>
</protein>
<dbReference type="Gene3D" id="1.25.40.10">
    <property type="entry name" value="Tetratricopeptide repeat domain"/>
    <property type="match status" value="5"/>
</dbReference>
<evidence type="ECO:0000313" key="3">
    <source>
        <dbReference type="EMBL" id="EMR08065.1"/>
    </source>
</evidence>
<comment type="similarity">
    <text evidence="1">Belongs to the PPR family. P subfamily.</text>
</comment>
<evidence type="ECO:0008006" key="5">
    <source>
        <dbReference type="Google" id="ProtNLM"/>
    </source>
</evidence>
<dbReference type="SUPFAM" id="SSF81901">
    <property type="entry name" value="HCP-like"/>
    <property type="match status" value="2"/>
</dbReference>
<dbReference type="eggNOG" id="KOG4197">
    <property type="taxonomic scope" value="Eukaryota"/>
</dbReference>
<dbReference type="OMA" id="QNQTGHT"/>
<organism evidence="3 4">
    <name type="scientific">Pneumocystis murina (strain B123)</name>
    <name type="common">Mouse pneumocystis pneumonia agent</name>
    <name type="synonym">Pneumocystis carinii f. sp. muris</name>
    <dbReference type="NCBI Taxonomy" id="1069680"/>
    <lineage>
        <taxon>Eukaryota</taxon>
        <taxon>Fungi</taxon>
        <taxon>Dikarya</taxon>
        <taxon>Ascomycota</taxon>
        <taxon>Taphrinomycotina</taxon>
        <taxon>Pneumocystomycetes</taxon>
        <taxon>Pneumocystaceae</taxon>
        <taxon>Pneumocystis</taxon>
    </lineage>
</organism>
<dbReference type="InterPro" id="IPR011990">
    <property type="entry name" value="TPR-like_helical_dom_sf"/>
</dbReference>
<dbReference type="VEuPathDB" id="FungiDB:PNEG_03505"/>
<dbReference type="GeneID" id="19897192"/>
<dbReference type="STRING" id="1069680.M7P2F6"/>
<dbReference type="GO" id="GO:0005739">
    <property type="term" value="C:mitochondrion"/>
    <property type="evidence" value="ECO:0007669"/>
    <property type="project" value="UniProtKB-ARBA"/>
</dbReference>
<keyword evidence="4" id="KW-1185">Reference proteome</keyword>
<dbReference type="NCBIfam" id="TIGR00756">
    <property type="entry name" value="PPR"/>
    <property type="match status" value="2"/>
</dbReference>
<feature type="repeat" description="PPR" evidence="2">
    <location>
        <begin position="885"/>
        <end position="915"/>
    </location>
</feature>
<dbReference type="HOGENOM" id="CLU_002863_0_0_1"/>
<dbReference type="RefSeq" id="XP_007875597.1">
    <property type="nucleotide sequence ID" value="XM_007877406.2"/>
</dbReference>
<dbReference type="EMBL" id="AFWA02000016">
    <property type="protein sequence ID" value="EMR08065.1"/>
    <property type="molecule type" value="Genomic_DNA"/>
</dbReference>
<dbReference type="PROSITE" id="PS51375">
    <property type="entry name" value="PPR"/>
    <property type="match status" value="2"/>
</dbReference>
<dbReference type="PANTHER" id="PTHR46128">
    <property type="entry name" value="MITOCHONDRIAL GROUP I INTRON SPLICING FACTOR CCM1"/>
    <property type="match status" value="1"/>
</dbReference>
<sequence>MRRNLMIFGRVRSIRNGSLYLLRNPINGVENNVKPFFFYRLLCLDFLILDKIYTFHVWTRTKEIKSTKIVPTGSSLFCAAPETLSVIPSVSDASSISLLPSKSNIALKYEKKMTKLLQENKYFNIIEVYNEMKSMGIPLTVELYDIIFQSMVKIRQPGVATMIHTLLDTYKSMLEQQLTPNLSIYSTLILALCVREEEVYSQLQTLNNKISRGLPNNLQLQERLNSLRKENNLDMACEIFKASVSVRFQPYSPNVFSELMRICALVGKTDELLMIYQQIVNHNIIPSPRVFISLIRGFSMHKDVKSMVECFNEYKTFAPKMEPHDKYDVYCALIDGYFRSSRSYAAISFFEKLAAQKNAYIPYKVFKIIVFGLSLNGDYLTAKSWIDRMIKDENLPNPTPSCVIPVISSAIKANDLDVAVSLFDYTSSIGSIKPFGRVVFEFIHLCLKHGKNDYANDILNRVSVEGIRPDEMTTQTIALAMISNGNIDSSLQLYKTCLKLNVQHFGSTRYIRRGFTLVGVSLMEELKKRNLLDFKSCLKIITNVYDTAFHIPYPMLLYVLKFYFMEKKMSVEAWRANLKSWDPFILSLSLRVLCFSVKQDRGSYAHKVFPELIRDIISENIAVIPGSAMAVSDTLEILGEKVLSVEWEKYTQKYKPHESFAIDGVPEVSRYQKLRPLSIDLMRDWNQVKNHPRIDFSTSQKILNDSICHNKTDDYSALVHEIHVTYRKGKDITPEAYCRLLERLGKEKKLDLVNDLYKFAKESISKNFTGDTGLCYLGFCLNSMIIAQIYSSQMDAAKKYQRELLELGFSPSASVFATYIINLKNSEPSQDADDAINIYREAKSYNVEFTTYFYNALLSKLCRAEKLHEALEIFSEMKKNNIIPNSITYGTLINACCKIGNEELANDLFVEMENSPRYYARVAPYNIMMQFYVHTKKNRQMALKYYNKLCNQVLAPSPHTYKLLIDCWTVIDPPDIDKALQVLTDMTKNSVSITTRHYGAIIYAKGCILRDLKDARQYFDSITKRNFKPVIPDHTLYQALIDAYVTNYSMKNIPKLLSLMKDNNILLNADIANILIRGWMQEGQIKKAREVFDSLDLQTNSVSKREPSNYIAMIQAYLSVKDITSAKAILKEMRTYSPSLSDISHAESLFKK</sequence>
<evidence type="ECO:0000256" key="2">
    <source>
        <dbReference type="PROSITE-ProRule" id="PRU00708"/>
    </source>
</evidence>
<reference evidence="4" key="1">
    <citation type="journal article" date="2016" name="Nat. Commun.">
        <title>Genome analysis of three Pneumocystis species reveals adaptation mechanisms to life exclusively in mammalian hosts.</title>
        <authorList>
            <person name="Ma L."/>
            <person name="Chen Z."/>
            <person name="Huang D.W."/>
            <person name="Kutty G."/>
            <person name="Ishihara M."/>
            <person name="Wang H."/>
            <person name="Abouelleil A."/>
            <person name="Bishop L."/>
            <person name="Davey E."/>
            <person name="Deng R."/>
            <person name="Deng X."/>
            <person name="Fan L."/>
            <person name="Fantoni G."/>
            <person name="Fitzgerald M."/>
            <person name="Gogineni E."/>
            <person name="Goldberg J.M."/>
            <person name="Handley G."/>
            <person name="Hu X."/>
            <person name="Huber C."/>
            <person name="Jiao X."/>
            <person name="Jones K."/>
            <person name="Levin J.Z."/>
            <person name="Liu Y."/>
            <person name="Macdonald P."/>
            <person name="Melnikov A."/>
            <person name="Raley C."/>
            <person name="Sassi M."/>
            <person name="Sherman B.T."/>
            <person name="Song X."/>
            <person name="Sykes S."/>
            <person name="Tran B."/>
            <person name="Walsh L."/>
            <person name="Xia Y."/>
            <person name="Yang J."/>
            <person name="Young S."/>
            <person name="Zeng Q."/>
            <person name="Zheng X."/>
            <person name="Stephens R."/>
            <person name="Nusbaum C."/>
            <person name="Birren B.W."/>
            <person name="Azadi P."/>
            <person name="Lempicki R.A."/>
            <person name="Cuomo C.A."/>
            <person name="Kovacs J.A."/>
        </authorList>
    </citation>
    <scope>NUCLEOTIDE SEQUENCE [LARGE SCALE GENOMIC DNA]</scope>
    <source>
        <strain evidence="4">B123</strain>
    </source>
</reference>
<comment type="caution">
    <text evidence="3">The sequence shown here is derived from an EMBL/GenBank/DDBJ whole genome shotgun (WGS) entry which is preliminary data.</text>
</comment>
<dbReference type="OrthoDB" id="411857at2759"/>
<dbReference type="AlphaFoldDB" id="M7P2F6"/>
<dbReference type="Pfam" id="PF13041">
    <property type="entry name" value="PPR_2"/>
    <property type="match status" value="1"/>
</dbReference>
<evidence type="ECO:0000256" key="1">
    <source>
        <dbReference type="ARBA" id="ARBA00007626"/>
    </source>
</evidence>
<evidence type="ECO:0000313" key="4">
    <source>
        <dbReference type="Proteomes" id="UP000011958"/>
    </source>
</evidence>
<feature type="repeat" description="PPR" evidence="2">
    <location>
        <begin position="850"/>
        <end position="884"/>
    </location>
</feature>
<accession>M7P2F6</accession>